<dbReference type="PANTHER" id="PTHR34203">
    <property type="entry name" value="METHYLTRANSFERASE, FKBM FAMILY PROTEIN"/>
    <property type="match status" value="1"/>
</dbReference>
<dbReference type="PANTHER" id="PTHR34203:SF15">
    <property type="entry name" value="SLL1173 PROTEIN"/>
    <property type="match status" value="1"/>
</dbReference>
<name>A0ABT6DJ00_9BACT</name>
<dbReference type="GO" id="GO:0032259">
    <property type="term" value="P:methylation"/>
    <property type="evidence" value="ECO:0007669"/>
    <property type="project" value="UniProtKB-KW"/>
</dbReference>
<gene>
    <name evidence="2" type="ORF">NWE73_05970</name>
</gene>
<dbReference type="Pfam" id="PF05050">
    <property type="entry name" value="Methyltransf_21"/>
    <property type="match status" value="1"/>
</dbReference>
<accession>A0ABT6DJ00</accession>
<reference evidence="2" key="1">
    <citation type="submission" date="2022-08" db="EMBL/GenBank/DDBJ databases">
        <title>Novel Bdellovibrio Species Isolated from Svalbard: Designation Bdellovibrio svalbardensis.</title>
        <authorList>
            <person name="Mitchell R.J."/>
            <person name="Choi S.Y."/>
        </authorList>
    </citation>
    <scope>NUCLEOTIDE SEQUENCE</scope>
    <source>
        <strain evidence="2">PAP01</strain>
    </source>
</reference>
<dbReference type="Gene3D" id="3.40.50.150">
    <property type="entry name" value="Vaccinia Virus protein VP39"/>
    <property type="match status" value="1"/>
</dbReference>
<keyword evidence="3" id="KW-1185">Reference proteome</keyword>
<proteinExistence type="predicted"/>
<dbReference type="Proteomes" id="UP001152321">
    <property type="component" value="Unassembled WGS sequence"/>
</dbReference>
<dbReference type="NCBIfam" id="TIGR01444">
    <property type="entry name" value="fkbM_fam"/>
    <property type="match status" value="1"/>
</dbReference>
<evidence type="ECO:0000313" key="2">
    <source>
        <dbReference type="EMBL" id="MDG0815899.1"/>
    </source>
</evidence>
<evidence type="ECO:0000313" key="3">
    <source>
        <dbReference type="Proteomes" id="UP001152321"/>
    </source>
</evidence>
<evidence type="ECO:0000259" key="1">
    <source>
        <dbReference type="Pfam" id="PF05050"/>
    </source>
</evidence>
<keyword evidence="2" id="KW-0808">Transferase</keyword>
<dbReference type="InterPro" id="IPR029063">
    <property type="entry name" value="SAM-dependent_MTases_sf"/>
</dbReference>
<feature type="domain" description="Methyltransferase FkbM" evidence="1">
    <location>
        <begin position="53"/>
        <end position="216"/>
    </location>
</feature>
<dbReference type="RefSeq" id="WP_277577378.1">
    <property type="nucleotide sequence ID" value="NZ_JANRMI010000002.1"/>
</dbReference>
<sequence>MHSFEIFPGENFQLLLHDQDEILSEIIREKGFYSLNDLVVFRQLLKPHSTMLEVGSNLGWHTVAMGKYLTEGLILAVEPEMKNFQLLSRNITLNELKQVKCVRAALSNYKGHGSLSLSGGNFGDHILDPQSLLDKRPLVEVEVLTGDELVSQETGFTKLDFIKIDAQGSECKILEGLKETIQKFKPAIMVEYSPRHISAAGDSVFEIFAFIEKNSYFPFQIVEDLQRPRNRLLDFVSIENLLSATKILMERGTGVDLLLLNLEHIEALKQQGMLI</sequence>
<keyword evidence="2" id="KW-0489">Methyltransferase</keyword>
<comment type="caution">
    <text evidence="2">The sequence shown here is derived from an EMBL/GenBank/DDBJ whole genome shotgun (WGS) entry which is preliminary data.</text>
</comment>
<protein>
    <submittedName>
        <fullName evidence="2">FkbM family methyltransferase</fullName>
    </submittedName>
</protein>
<dbReference type="EMBL" id="JANRMI010000002">
    <property type="protein sequence ID" value="MDG0815899.1"/>
    <property type="molecule type" value="Genomic_DNA"/>
</dbReference>
<dbReference type="GO" id="GO:0008168">
    <property type="term" value="F:methyltransferase activity"/>
    <property type="evidence" value="ECO:0007669"/>
    <property type="project" value="UniProtKB-KW"/>
</dbReference>
<organism evidence="2 3">
    <name type="scientific">Bdellovibrio svalbardensis</name>
    <dbReference type="NCBI Taxonomy" id="2972972"/>
    <lineage>
        <taxon>Bacteria</taxon>
        <taxon>Pseudomonadati</taxon>
        <taxon>Bdellovibrionota</taxon>
        <taxon>Bdellovibrionia</taxon>
        <taxon>Bdellovibrionales</taxon>
        <taxon>Pseudobdellovibrionaceae</taxon>
        <taxon>Bdellovibrio</taxon>
    </lineage>
</organism>
<dbReference type="SUPFAM" id="SSF53335">
    <property type="entry name" value="S-adenosyl-L-methionine-dependent methyltransferases"/>
    <property type="match status" value="1"/>
</dbReference>
<dbReference type="InterPro" id="IPR052514">
    <property type="entry name" value="SAM-dependent_MTase"/>
</dbReference>
<dbReference type="InterPro" id="IPR006342">
    <property type="entry name" value="FkbM_mtfrase"/>
</dbReference>